<dbReference type="Proteomes" id="UP001597045">
    <property type="component" value="Unassembled WGS sequence"/>
</dbReference>
<evidence type="ECO:0000313" key="2">
    <source>
        <dbReference type="Proteomes" id="UP001597045"/>
    </source>
</evidence>
<sequence>MLGITAQPVIDVCDDLPDPVVDLLLLSLVDDYITEVAGDLAGERDPHQCVHPATSRAQRHADHAVQV</sequence>
<dbReference type="EMBL" id="JBHTIS010004015">
    <property type="protein sequence ID" value="MFD1051960.1"/>
    <property type="molecule type" value="Genomic_DNA"/>
</dbReference>
<protein>
    <recommendedName>
        <fullName evidence="3">FXSXX-COOH protein</fullName>
    </recommendedName>
</protein>
<evidence type="ECO:0008006" key="3">
    <source>
        <dbReference type="Google" id="ProtNLM"/>
    </source>
</evidence>
<name>A0ABW3MN11_9PSEU</name>
<comment type="caution">
    <text evidence="1">The sequence shown here is derived from an EMBL/GenBank/DDBJ whole genome shotgun (WGS) entry which is preliminary data.</text>
</comment>
<gene>
    <name evidence="1" type="ORF">ACFQ1S_43560</name>
</gene>
<reference evidence="2" key="1">
    <citation type="journal article" date="2019" name="Int. J. Syst. Evol. Microbiol.">
        <title>The Global Catalogue of Microorganisms (GCM) 10K type strain sequencing project: providing services to taxonomists for standard genome sequencing and annotation.</title>
        <authorList>
            <consortium name="The Broad Institute Genomics Platform"/>
            <consortium name="The Broad Institute Genome Sequencing Center for Infectious Disease"/>
            <person name="Wu L."/>
            <person name="Ma J."/>
        </authorList>
    </citation>
    <scope>NUCLEOTIDE SEQUENCE [LARGE SCALE GENOMIC DNA]</scope>
    <source>
        <strain evidence="2">JCM 31486</strain>
    </source>
</reference>
<proteinExistence type="predicted"/>
<feature type="non-terminal residue" evidence="1">
    <location>
        <position position="67"/>
    </location>
</feature>
<accession>A0ABW3MN11</accession>
<organism evidence="1 2">
    <name type="scientific">Kibdelosporangium lantanae</name>
    <dbReference type="NCBI Taxonomy" id="1497396"/>
    <lineage>
        <taxon>Bacteria</taxon>
        <taxon>Bacillati</taxon>
        <taxon>Actinomycetota</taxon>
        <taxon>Actinomycetes</taxon>
        <taxon>Pseudonocardiales</taxon>
        <taxon>Pseudonocardiaceae</taxon>
        <taxon>Kibdelosporangium</taxon>
    </lineage>
</organism>
<evidence type="ECO:0000313" key="1">
    <source>
        <dbReference type="EMBL" id="MFD1051960.1"/>
    </source>
</evidence>
<keyword evidence="2" id="KW-1185">Reference proteome</keyword>